<keyword evidence="2" id="KW-0479">Metal-binding</keyword>
<evidence type="ECO:0000256" key="5">
    <source>
        <dbReference type="ARBA" id="ARBA00022842"/>
    </source>
</evidence>
<protein>
    <recommendedName>
        <fullName evidence="9">Cation-transporting P-type ATPase C-terminal domain-containing protein</fullName>
    </recommendedName>
</protein>
<dbReference type="InterPro" id="IPR023299">
    <property type="entry name" value="ATPase_P-typ_cyto_dom_N"/>
</dbReference>
<evidence type="ECO:0000256" key="3">
    <source>
        <dbReference type="ARBA" id="ARBA00022741"/>
    </source>
</evidence>
<evidence type="ECO:0000256" key="6">
    <source>
        <dbReference type="ARBA" id="ARBA00022967"/>
    </source>
</evidence>
<evidence type="ECO:0000313" key="8">
    <source>
        <dbReference type="Proteomes" id="UP000001514"/>
    </source>
</evidence>
<evidence type="ECO:0000256" key="4">
    <source>
        <dbReference type="ARBA" id="ARBA00022840"/>
    </source>
</evidence>
<dbReference type="SUPFAM" id="SSF81660">
    <property type="entry name" value="Metal cation-transporting ATPase, ATP-binding domain N"/>
    <property type="match status" value="1"/>
</dbReference>
<evidence type="ECO:0000256" key="1">
    <source>
        <dbReference type="ARBA" id="ARBA00004141"/>
    </source>
</evidence>
<dbReference type="Gramene" id="EFJ16717">
    <property type="protein sequence ID" value="EFJ16717"/>
    <property type="gene ID" value="SELMODRAFT_421485"/>
</dbReference>
<dbReference type="EMBL" id="GL377617">
    <property type="protein sequence ID" value="EFJ16717.1"/>
    <property type="molecule type" value="Genomic_DNA"/>
</dbReference>
<dbReference type="Proteomes" id="UP000001514">
    <property type="component" value="Unassembled WGS sequence"/>
</dbReference>
<dbReference type="GO" id="GO:0055085">
    <property type="term" value="P:transmembrane transport"/>
    <property type="evidence" value="ECO:0000318"/>
    <property type="project" value="GO_Central"/>
</dbReference>
<keyword evidence="4" id="KW-0067">ATP-binding</keyword>
<evidence type="ECO:0000313" key="7">
    <source>
        <dbReference type="EMBL" id="EFJ16717.1"/>
    </source>
</evidence>
<sequence length="557" mass="62113">MSKISKSVAKSSTSTHVAQGLYDGSKTLLHSFGVVSSSAIIPGEIRNHLKPKDLLDFVALERSSPSLLRAIVYCQSGLTNGFTRSLTKGLQGAIEATAALATNCINPKSIINHDFLVIVLVVGGMEQFFLAEKCGPGEECGINITLVRSLGEYTNAKLLNFDCEDTPLELHELMRILENHDPQYSHHDKNCWEYAMNTTKKLLMECHRRSGKAQFCERAEVVGGEIAVAQAQGMSTSKGELVVTILYPQKLIFKYISMFLYMKSFPSIVDQNMNGQQSIWVTKWIYCMFIINQIMSPLLPVALEVGQIHALESLKARLLTSCFQFLMLFFQKRGVFCLNPKRIVLSLEGGQRIDDIVLHGLATCHAVTKFGKDLVGNQVEVKMFSAVGWNLIESAKSPPVVSDGSGSRTFRIVRRNEFDQSRATMSVVVEDNSGNFHIYCKGSFEKIKELSNAQSLPADYEDRARLQALQGCYVLGLSYRYLGRELAFEDMLALPRNELEKDLYFISLVLFRNELKPDSSAAIHSLKAGKVRPVMFTGDNAQCGHYIAKQSAWYGLH</sequence>
<dbReference type="Pfam" id="PF13246">
    <property type="entry name" value="Cation_ATPase"/>
    <property type="match status" value="1"/>
</dbReference>
<dbReference type="InParanoid" id="D8SFF5"/>
<keyword evidence="6" id="KW-1278">Translocase</keyword>
<dbReference type="InterPro" id="IPR023214">
    <property type="entry name" value="HAD_sf"/>
</dbReference>
<dbReference type="PANTHER" id="PTHR45630">
    <property type="entry name" value="CATION-TRANSPORTING ATPASE-RELATED"/>
    <property type="match status" value="1"/>
</dbReference>
<organism evidence="8">
    <name type="scientific">Selaginella moellendorffii</name>
    <name type="common">Spikemoss</name>
    <dbReference type="NCBI Taxonomy" id="88036"/>
    <lineage>
        <taxon>Eukaryota</taxon>
        <taxon>Viridiplantae</taxon>
        <taxon>Streptophyta</taxon>
        <taxon>Embryophyta</taxon>
        <taxon>Tracheophyta</taxon>
        <taxon>Lycopodiopsida</taxon>
        <taxon>Selaginellales</taxon>
        <taxon>Selaginellaceae</taxon>
        <taxon>Selaginella</taxon>
    </lineage>
</organism>
<dbReference type="InterPro" id="IPR006544">
    <property type="entry name" value="P-type_TPase_V"/>
</dbReference>
<dbReference type="Gene3D" id="3.40.50.1000">
    <property type="entry name" value="HAD superfamily/HAD-like"/>
    <property type="match status" value="1"/>
</dbReference>
<gene>
    <name evidence="7" type="ORF">SELMODRAFT_421485</name>
</gene>
<dbReference type="KEGG" id="smo:SELMODRAFT_421485"/>
<dbReference type="HOGENOM" id="CLU_489530_0_0_1"/>
<dbReference type="AlphaFoldDB" id="D8SFF5"/>
<dbReference type="Gene3D" id="3.40.1110.10">
    <property type="entry name" value="Calcium-transporting ATPase, cytoplasmic domain N"/>
    <property type="match status" value="1"/>
</dbReference>
<dbReference type="GO" id="GO:0019829">
    <property type="term" value="F:ATPase-coupled monoatomic cation transmembrane transporter activity"/>
    <property type="evidence" value="ECO:0000318"/>
    <property type="project" value="GO_Central"/>
</dbReference>
<dbReference type="GO" id="GO:0005524">
    <property type="term" value="F:ATP binding"/>
    <property type="evidence" value="ECO:0007669"/>
    <property type="project" value="UniProtKB-KW"/>
</dbReference>
<evidence type="ECO:0000256" key="2">
    <source>
        <dbReference type="ARBA" id="ARBA00022723"/>
    </source>
</evidence>
<accession>D8SFF5</accession>
<dbReference type="eggNOG" id="KOG0208">
    <property type="taxonomic scope" value="Eukaryota"/>
</dbReference>
<dbReference type="GO" id="GO:0016020">
    <property type="term" value="C:membrane"/>
    <property type="evidence" value="ECO:0000318"/>
    <property type="project" value="GO_Central"/>
</dbReference>
<keyword evidence="5" id="KW-0460">Magnesium</keyword>
<dbReference type="PANTHER" id="PTHR45630:SF11">
    <property type="entry name" value="CATION-TRANSPORTING P-TYPE ATPASE N-TERMINAL DOMAIN-CONTAINING PROTEIN"/>
    <property type="match status" value="1"/>
</dbReference>
<keyword evidence="8" id="KW-1185">Reference proteome</keyword>
<dbReference type="GO" id="GO:0140358">
    <property type="term" value="F:P-type transmembrane transporter activity"/>
    <property type="evidence" value="ECO:0007669"/>
    <property type="project" value="InterPro"/>
</dbReference>
<evidence type="ECO:0008006" key="9">
    <source>
        <dbReference type="Google" id="ProtNLM"/>
    </source>
</evidence>
<name>D8SFF5_SELML</name>
<reference evidence="7 8" key="1">
    <citation type="journal article" date="2011" name="Science">
        <title>The Selaginella genome identifies genetic changes associated with the evolution of vascular plants.</title>
        <authorList>
            <person name="Banks J.A."/>
            <person name="Nishiyama T."/>
            <person name="Hasebe M."/>
            <person name="Bowman J.L."/>
            <person name="Gribskov M."/>
            <person name="dePamphilis C."/>
            <person name="Albert V.A."/>
            <person name="Aono N."/>
            <person name="Aoyama T."/>
            <person name="Ambrose B.A."/>
            <person name="Ashton N.W."/>
            <person name="Axtell M.J."/>
            <person name="Barker E."/>
            <person name="Barker M.S."/>
            <person name="Bennetzen J.L."/>
            <person name="Bonawitz N.D."/>
            <person name="Chapple C."/>
            <person name="Cheng C."/>
            <person name="Correa L.G."/>
            <person name="Dacre M."/>
            <person name="DeBarry J."/>
            <person name="Dreyer I."/>
            <person name="Elias M."/>
            <person name="Engstrom E.M."/>
            <person name="Estelle M."/>
            <person name="Feng L."/>
            <person name="Finet C."/>
            <person name="Floyd S.K."/>
            <person name="Frommer W.B."/>
            <person name="Fujita T."/>
            <person name="Gramzow L."/>
            <person name="Gutensohn M."/>
            <person name="Harholt J."/>
            <person name="Hattori M."/>
            <person name="Heyl A."/>
            <person name="Hirai T."/>
            <person name="Hiwatashi Y."/>
            <person name="Ishikawa M."/>
            <person name="Iwata M."/>
            <person name="Karol K.G."/>
            <person name="Koehler B."/>
            <person name="Kolukisaoglu U."/>
            <person name="Kubo M."/>
            <person name="Kurata T."/>
            <person name="Lalonde S."/>
            <person name="Li K."/>
            <person name="Li Y."/>
            <person name="Litt A."/>
            <person name="Lyons E."/>
            <person name="Manning G."/>
            <person name="Maruyama T."/>
            <person name="Michael T.P."/>
            <person name="Mikami K."/>
            <person name="Miyazaki S."/>
            <person name="Morinaga S."/>
            <person name="Murata T."/>
            <person name="Mueller-Roeber B."/>
            <person name="Nelson D.R."/>
            <person name="Obara M."/>
            <person name="Oguri Y."/>
            <person name="Olmstead R.G."/>
            <person name="Onodera N."/>
            <person name="Petersen B.L."/>
            <person name="Pils B."/>
            <person name="Prigge M."/>
            <person name="Rensing S.A."/>
            <person name="Riano-Pachon D.M."/>
            <person name="Roberts A.W."/>
            <person name="Sato Y."/>
            <person name="Scheller H.V."/>
            <person name="Schulz B."/>
            <person name="Schulz C."/>
            <person name="Shakirov E.V."/>
            <person name="Shibagaki N."/>
            <person name="Shinohara N."/>
            <person name="Shippen D.E."/>
            <person name="Soerensen I."/>
            <person name="Sotooka R."/>
            <person name="Sugimoto N."/>
            <person name="Sugita M."/>
            <person name="Sumikawa N."/>
            <person name="Tanurdzic M."/>
            <person name="Theissen G."/>
            <person name="Ulvskov P."/>
            <person name="Wakazuki S."/>
            <person name="Weng J.K."/>
            <person name="Willats W.W."/>
            <person name="Wipf D."/>
            <person name="Wolf P.G."/>
            <person name="Yang L."/>
            <person name="Zimmer A.D."/>
            <person name="Zhu Q."/>
            <person name="Mitros T."/>
            <person name="Hellsten U."/>
            <person name="Loque D."/>
            <person name="Otillar R."/>
            <person name="Salamov A."/>
            <person name="Schmutz J."/>
            <person name="Shapiro H."/>
            <person name="Lindquist E."/>
            <person name="Lucas S."/>
            <person name="Rokhsar D."/>
            <person name="Grigoriev I.V."/>
        </authorList>
    </citation>
    <scope>NUCLEOTIDE SEQUENCE [LARGE SCALE GENOMIC DNA]</scope>
</reference>
<dbReference type="GO" id="GO:0046872">
    <property type="term" value="F:metal ion binding"/>
    <property type="evidence" value="ECO:0007669"/>
    <property type="project" value="UniProtKB-KW"/>
</dbReference>
<proteinExistence type="predicted"/>
<keyword evidence="3" id="KW-0547">Nucleotide-binding</keyword>
<comment type="subcellular location">
    <subcellularLocation>
        <location evidence="1">Membrane</location>
        <topology evidence="1">Multi-pass membrane protein</topology>
    </subcellularLocation>
</comment>